<evidence type="ECO:0000259" key="1">
    <source>
        <dbReference type="Pfam" id="PF01890"/>
    </source>
</evidence>
<accession>A0A5N3P6J0</accession>
<keyword evidence="3" id="KW-1185">Reference proteome</keyword>
<proteinExistence type="predicted"/>
<dbReference type="AlphaFoldDB" id="A0A5N3P6J0"/>
<dbReference type="Pfam" id="PF01890">
    <property type="entry name" value="CbiG_C"/>
    <property type="match status" value="1"/>
</dbReference>
<gene>
    <name evidence="2" type="ORF">FEZ63_18750</name>
</gene>
<organism evidence="2 3">
    <name type="scientific">Microvirga brassicacearum</name>
    <dbReference type="NCBI Taxonomy" id="2580413"/>
    <lineage>
        <taxon>Bacteria</taxon>
        <taxon>Pseudomonadati</taxon>
        <taxon>Pseudomonadota</taxon>
        <taxon>Alphaproteobacteria</taxon>
        <taxon>Hyphomicrobiales</taxon>
        <taxon>Methylobacteriaceae</taxon>
        <taxon>Microvirga</taxon>
    </lineage>
</organism>
<dbReference type="GO" id="GO:0009236">
    <property type="term" value="P:cobalamin biosynthetic process"/>
    <property type="evidence" value="ECO:0007669"/>
    <property type="project" value="InterPro"/>
</dbReference>
<dbReference type="EMBL" id="VCMV01000036">
    <property type="protein sequence ID" value="KAB0265366.1"/>
    <property type="molecule type" value="Genomic_DNA"/>
</dbReference>
<protein>
    <submittedName>
        <fullName evidence="2">Cobalamin biosynthesis protein</fullName>
    </submittedName>
</protein>
<evidence type="ECO:0000313" key="2">
    <source>
        <dbReference type="EMBL" id="KAB0265366.1"/>
    </source>
</evidence>
<dbReference type="PANTHER" id="PTHR37477:SF1">
    <property type="entry name" value="COBALT-PRECORRIN-5A HYDROLASE"/>
    <property type="match status" value="1"/>
</dbReference>
<reference evidence="2 3" key="1">
    <citation type="journal article" date="2019" name="Microorganisms">
        <title>Genome Insights into the Novel Species Microvirga brassicacearum, a Rapeseed Endophyte with Biotechnological Potential.</title>
        <authorList>
            <person name="Jimenez-Gomez A."/>
            <person name="Saati-Santamaria Z."/>
            <person name="Igual J.M."/>
            <person name="Rivas R."/>
            <person name="Mateos P.F."/>
            <person name="Garcia-Fraile P."/>
        </authorList>
    </citation>
    <scope>NUCLEOTIDE SEQUENCE [LARGE SCALE GENOMIC DNA]</scope>
    <source>
        <strain evidence="2 3">CDVBN77</strain>
    </source>
</reference>
<dbReference type="InterPro" id="IPR036518">
    <property type="entry name" value="CobE/GbiG_C_sf"/>
</dbReference>
<sequence length="167" mass="17644">MARTAWRFAQAHCPFASRAVGLHAWLAHRNARHTMVRGEAMIVAGIGLRAGASWQEVVELISLAVTKAALSLDDIDRLATLDIRADEAGFTTAARHLKLPAIAVPAEAMRAIAPSVRTHSSRVEALHGVGSVAEASALAAAGKDARLLLRRIASTRVTCALAQGVFP</sequence>
<dbReference type="InterPro" id="IPR052553">
    <property type="entry name" value="CbiG_hydrolase"/>
</dbReference>
<dbReference type="InterPro" id="IPR002750">
    <property type="entry name" value="CobE/GbiG_C"/>
</dbReference>
<dbReference type="SUPFAM" id="SSF159664">
    <property type="entry name" value="CobE/GbiG C-terminal domain-like"/>
    <property type="match status" value="1"/>
</dbReference>
<dbReference type="PANTHER" id="PTHR37477">
    <property type="entry name" value="COBALT-PRECORRIN-5A HYDROLASE"/>
    <property type="match status" value="1"/>
</dbReference>
<name>A0A5N3P6J0_9HYPH</name>
<feature type="domain" description="CobE/GbiG C-terminal" evidence="1">
    <location>
        <begin position="42"/>
        <end position="162"/>
    </location>
</feature>
<evidence type="ECO:0000313" key="3">
    <source>
        <dbReference type="Proteomes" id="UP000325684"/>
    </source>
</evidence>
<dbReference type="Gene3D" id="3.30.420.180">
    <property type="entry name" value="CobE/GbiG C-terminal domain"/>
    <property type="match status" value="1"/>
</dbReference>
<dbReference type="OrthoDB" id="7475241at2"/>
<comment type="caution">
    <text evidence="2">The sequence shown here is derived from an EMBL/GenBank/DDBJ whole genome shotgun (WGS) entry which is preliminary data.</text>
</comment>
<dbReference type="Proteomes" id="UP000325684">
    <property type="component" value="Unassembled WGS sequence"/>
</dbReference>